<evidence type="ECO:0000313" key="3">
    <source>
        <dbReference type="EMBL" id="CUS39938.1"/>
    </source>
</evidence>
<dbReference type="InterPro" id="IPR003774">
    <property type="entry name" value="AlgH-like"/>
</dbReference>
<comment type="similarity">
    <text evidence="1 2">Belongs to the UPF0301 (AlgH) family.</text>
</comment>
<accession>A0A0S4LY75</accession>
<gene>
    <name evidence="3" type="ORF">COMA2_90117</name>
</gene>
<name>A0A0S4LY75_9BACT</name>
<dbReference type="Pfam" id="PF02622">
    <property type="entry name" value="DUF179"/>
    <property type="match status" value="1"/>
</dbReference>
<protein>
    <recommendedName>
        <fullName evidence="2">UPF0301 protein COMA2_90117</fullName>
    </recommendedName>
</protein>
<dbReference type="SUPFAM" id="SSF143456">
    <property type="entry name" value="VC0467-like"/>
    <property type="match status" value="1"/>
</dbReference>
<dbReference type="EMBL" id="CZPZ01000036">
    <property type="protein sequence ID" value="CUS39938.1"/>
    <property type="molecule type" value="Genomic_DNA"/>
</dbReference>
<dbReference type="PANTHER" id="PTHR30327:SF1">
    <property type="entry name" value="UPF0301 PROTEIN YQGE"/>
    <property type="match status" value="1"/>
</dbReference>
<proteinExistence type="inferred from homology"/>
<dbReference type="OrthoDB" id="9807486at2"/>
<organism evidence="3 4">
    <name type="scientific">Candidatus Nitrospira nitrificans</name>
    <dbReference type="NCBI Taxonomy" id="1742973"/>
    <lineage>
        <taxon>Bacteria</taxon>
        <taxon>Pseudomonadati</taxon>
        <taxon>Nitrospirota</taxon>
        <taxon>Nitrospiria</taxon>
        <taxon>Nitrospirales</taxon>
        <taxon>Nitrospiraceae</taxon>
        <taxon>Nitrospira</taxon>
    </lineage>
</organism>
<evidence type="ECO:0000256" key="2">
    <source>
        <dbReference type="HAMAP-Rule" id="MF_00758"/>
    </source>
</evidence>
<reference evidence="4" key="1">
    <citation type="submission" date="2015-10" db="EMBL/GenBank/DDBJ databases">
        <authorList>
            <person name="Luecker S."/>
            <person name="Luecker S."/>
        </authorList>
    </citation>
    <scope>NUCLEOTIDE SEQUENCE [LARGE SCALE GENOMIC DNA]</scope>
</reference>
<keyword evidence="4" id="KW-1185">Reference proteome</keyword>
<dbReference type="AlphaFoldDB" id="A0A0S4LY75"/>
<sequence length="186" mass="20263">MDTELRKGIFLIAAPGLRDPNFRQTVVLLCEHGPEGALGVIVNRPTAMSISEALPQVPVIEGSGHVLYAGGPVQTNQVMLLYRGDQFPDNAHHVFDGVCLGGDVGMVERILTGVGTKESFRAYLGYSGWAPGQLESEMKTGSWITLPADPQAVFEKEPTRVWGDILLTLGEAYQPYVEMPFDPSYN</sequence>
<dbReference type="PANTHER" id="PTHR30327">
    <property type="entry name" value="UNCHARACTERIZED PROTEIN YQGE"/>
    <property type="match status" value="1"/>
</dbReference>
<dbReference type="HAMAP" id="MF_00758">
    <property type="entry name" value="UPF0301"/>
    <property type="match status" value="1"/>
</dbReference>
<dbReference type="Proteomes" id="UP000198736">
    <property type="component" value="Unassembled WGS sequence"/>
</dbReference>
<dbReference type="GO" id="GO:0005829">
    <property type="term" value="C:cytosol"/>
    <property type="evidence" value="ECO:0007669"/>
    <property type="project" value="TreeGrafter"/>
</dbReference>
<dbReference type="RefSeq" id="WP_090902439.1">
    <property type="nucleotide sequence ID" value="NZ_CZPZ01000036.1"/>
</dbReference>
<evidence type="ECO:0000313" key="4">
    <source>
        <dbReference type="Proteomes" id="UP000198736"/>
    </source>
</evidence>
<dbReference type="Gene3D" id="3.40.1740.10">
    <property type="entry name" value="VC0467-like"/>
    <property type="match status" value="1"/>
</dbReference>
<evidence type="ECO:0000256" key="1">
    <source>
        <dbReference type="ARBA" id="ARBA00009600"/>
    </source>
</evidence>
<dbReference type="STRING" id="1742973.COMA2_90117"/>